<name>A0A0M4SRL9_CAMC5</name>
<keyword evidence="8" id="KW-1185">Reference proteome</keyword>
<dbReference type="SUPFAM" id="SSF53383">
    <property type="entry name" value="PLP-dependent transferases"/>
    <property type="match status" value="1"/>
</dbReference>
<reference evidence="7" key="1">
    <citation type="submission" date="2016-07" db="EMBL/GenBank/DDBJ databases">
        <title>Comparative genomics of the Campylobacter concisus group.</title>
        <authorList>
            <person name="Miller W.G."/>
            <person name="Yee E."/>
            <person name="Chapman M.H."/>
            <person name="Huynh S."/>
            <person name="Bono J.L."/>
            <person name="On S.L.W."/>
            <person name="StLeger J."/>
            <person name="Foster G."/>
            <person name="Parker C.T."/>
        </authorList>
    </citation>
    <scope>NUCLEOTIDE SEQUENCE</scope>
    <source>
        <strain evidence="7">525.92</strain>
    </source>
</reference>
<evidence type="ECO:0000256" key="2">
    <source>
        <dbReference type="ARBA" id="ARBA00007441"/>
    </source>
</evidence>
<dbReference type="InterPro" id="IPR015422">
    <property type="entry name" value="PyrdxlP-dep_Trfase_small"/>
</dbReference>
<dbReference type="Proteomes" id="UP000006380">
    <property type="component" value="Chromosome"/>
</dbReference>
<dbReference type="OrthoDB" id="9803354at2"/>
<keyword evidence="5" id="KW-0663">Pyridoxal phosphate</keyword>
<evidence type="ECO:0000259" key="6">
    <source>
        <dbReference type="Pfam" id="PF00155"/>
    </source>
</evidence>
<keyword evidence="4 7" id="KW-0808">Transferase</keyword>
<dbReference type="FunFam" id="3.40.640.10:FF:000033">
    <property type="entry name" value="Aspartate aminotransferase"/>
    <property type="match status" value="1"/>
</dbReference>
<evidence type="ECO:0000256" key="4">
    <source>
        <dbReference type="ARBA" id="ARBA00022679"/>
    </source>
</evidence>
<dbReference type="EMBL" id="CP000767">
    <property type="protein sequence ID" value="ALF45120.1"/>
    <property type="molecule type" value="Genomic_DNA"/>
</dbReference>
<dbReference type="Pfam" id="PF00155">
    <property type="entry name" value="Aminotran_1_2"/>
    <property type="match status" value="1"/>
</dbReference>
<keyword evidence="3 7" id="KW-0032">Aminotransferase</keyword>
<evidence type="ECO:0000256" key="5">
    <source>
        <dbReference type="ARBA" id="ARBA00022898"/>
    </source>
</evidence>
<sequence>MVLAKRMQTLSESITIAISSRAKDMKAAGIDVISLSAGEPDFDTPLAIKNAVKAALDRGCGKYTPVPGTTEVLKAIATKLKRDNGLNYEPSQIVTNVGAKHSLFNVFQALVDEGDEVIVPSPYWVSYPEIVKFCGGKPVFIETNESTDFKITAQQLKKAISPRTKILSLNHPTNPTGALYSREEIAALGEVLKGTDIIITSDEIYEKVVYDKEFVSVGAVSEDLFKRTVTINGLSKCGAMPGWRFGYVASPMNELNTAMKKLQSQSTSNIASIVQAGAIPSLLGETDADIEAMRKEYQGRRDIAVKMINEIKGLSVKTPDGAFYLFVNCKNVDTDSMRFCKRLLEEGKVATVPGVGFGMEGYFRISFATDTASIKKAIERIGEFVKDYKIDA</sequence>
<dbReference type="Gene3D" id="3.40.640.10">
    <property type="entry name" value="Type I PLP-dependent aspartate aminotransferase-like (Major domain)"/>
    <property type="match status" value="1"/>
</dbReference>
<dbReference type="RefSeq" id="WP_009650382.1">
    <property type="nucleotide sequence ID" value="NC_009715.2"/>
</dbReference>
<evidence type="ECO:0000313" key="8">
    <source>
        <dbReference type="Proteomes" id="UP000006380"/>
    </source>
</evidence>
<dbReference type="InterPro" id="IPR004839">
    <property type="entry name" value="Aminotransferase_I/II_large"/>
</dbReference>
<dbReference type="STRING" id="360105.CCV52592_1864"/>
<dbReference type="Gene3D" id="3.90.1150.10">
    <property type="entry name" value="Aspartate Aminotransferase, domain 1"/>
    <property type="match status" value="1"/>
</dbReference>
<protein>
    <submittedName>
        <fullName evidence="7">Aspartate aminotransferase, aminotransferase, classes I and II</fullName>
        <ecNumber evidence="7">2.6.1.-</ecNumber>
    </submittedName>
</protein>
<comment type="similarity">
    <text evidence="2">Belongs to the class-I pyridoxal-phosphate-dependent aminotransferase family.</text>
</comment>
<dbReference type="GO" id="GO:0008483">
    <property type="term" value="F:transaminase activity"/>
    <property type="evidence" value="ECO:0007669"/>
    <property type="project" value="UniProtKB-KW"/>
</dbReference>
<evidence type="ECO:0000313" key="7">
    <source>
        <dbReference type="EMBL" id="ALF45120.1"/>
    </source>
</evidence>
<dbReference type="GO" id="GO:0030170">
    <property type="term" value="F:pyridoxal phosphate binding"/>
    <property type="evidence" value="ECO:0007669"/>
    <property type="project" value="InterPro"/>
</dbReference>
<dbReference type="CDD" id="cd00609">
    <property type="entry name" value="AAT_like"/>
    <property type="match status" value="1"/>
</dbReference>
<gene>
    <name evidence="7" type="primary">aspB</name>
    <name evidence="7" type="ORF">CCV52592_1864</name>
</gene>
<dbReference type="AlphaFoldDB" id="A0A0M4SRL9"/>
<dbReference type="InterPro" id="IPR015421">
    <property type="entry name" value="PyrdxlP-dep_Trfase_major"/>
</dbReference>
<feature type="domain" description="Aminotransferase class I/classII large" evidence="6">
    <location>
        <begin position="31"/>
        <end position="381"/>
    </location>
</feature>
<evidence type="ECO:0000256" key="3">
    <source>
        <dbReference type="ARBA" id="ARBA00022576"/>
    </source>
</evidence>
<dbReference type="KEGG" id="ccv:CCV52592_1864"/>
<proteinExistence type="inferred from homology"/>
<dbReference type="PANTHER" id="PTHR46383">
    <property type="entry name" value="ASPARTATE AMINOTRANSFERASE"/>
    <property type="match status" value="1"/>
</dbReference>
<dbReference type="EC" id="2.6.1.-" evidence="7"/>
<evidence type="ECO:0000256" key="1">
    <source>
        <dbReference type="ARBA" id="ARBA00001933"/>
    </source>
</evidence>
<organism evidence="7 8">
    <name type="scientific">Campylobacter curvus (strain 525.92)</name>
    <dbReference type="NCBI Taxonomy" id="360105"/>
    <lineage>
        <taxon>Bacteria</taxon>
        <taxon>Pseudomonadati</taxon>
        <taxon>Campylobacterota</taxon>
        <taxon>Epsilonproteobacteria</taxon>
        <taxon>Campylobacterales</taxon>
        <taxon>Campylobacteraceae</taxon>
        <taxon>Campylobacter</taxon>
    </lineage>
</organism>
<comment type="cofactor">
    <cofactor evidence="1">
        <name>pyridoxal 5'-phosphate</name>
        <dbReference type="ChEBI" id="CHEBI:597326"/>
    </cofactor>
</comment>
<accession>A0A0M4SRL9</accession>
<dbReference type="InterPro" id="IPR050596">
    <property type="entry name" value="AspAT/PAT-like"/>
</dbReference>
<dbReference type="GO" id="GO:0006520">
    <property type="term" value="P:amino acid metabolic process"/>
    <property type="evidence" value="ECO:0007669"/>
    <property type="project" value="InterPro"/>
</dbReference>
<dbReference type="PANTHER" id="PTHR46383:SF1">
    <property type="entry name" value="ASPARTATE AMINOTRANSFERASE"/>
    <property type="match status" value="1"/>
</dbReference>
<dbReference type="InterPro" id="IPR015424">
    <property type="entry name" value="PyrdxlP-dep_Trfase"/>
</dbReference>